<reference evidence="6 7" key="1">
    <citation type="submission" date="2018-08" db="EMBL/GenBank/DDBJ databases">
        <title>Recombination of ecologically and evolutionarily significant loci maintains genetic cohesion in the Pseudomonas syringae species complex.</title>
        <authorList>
            <person name="Dillon M."/>
            <person name="Thakur S."/>
            <person name="Almeida R.N.D."/>
            <person name="Weir B.S."/>
            <person name="Guttman D.S."/>
        </authorList>
    </citation>
    <scope>NUCLEOTIDE SEQUENCE [LARGE SCALE GENOMIC DNA]</scope>
    <source>
        <strain evidence="6 7">ICMP 5931</strain>
    </source>
</reference>
<organism evidence="6 7">
    <name type="scientific">Pseudomonas amygdali pv. ulmi</name>
    <dbReference type="NCBI Taxonomy" id="251720"/>
    <lineage>
        <taxon>Bacteria</taxon>
        <taxon>Pseudomonadati</taxon>
        <taxon>Pseudomonadota</taxon>
        <taxon>Gammaproteobacteria</taxon>
        <taxon>Pseudomonadales</taxon>
        <taxon>Pseudomonadaceae</taxon>
        <taxon>Pseudomonas</taxon>
        <taxon>Pseudomonas amygdali</taxon>
    </lineage>
</organism>
<dbReference type="CDD" id="cd00397">
    <property type="entry name" value="DNA_BRE_C"/>
    <property type="match status" value="1"/>
</dbReference>
<dbReference type="EMBL" id="RBRS01000018">
    <property type="protein sequence ID" value="RMR25498.1"/>
    <property type="molecule type" value="Genomic_DNA"/>
</dbReference>
<dbReference type="SUPFAM" id="SSF56349">
    <property type="entry name" value="DNA breaking-rejoining enzymes"/>
    <property type="match status" value="1"/>
</dbReference>
<dbReference type="InterPro" id="IPR002104">
    <property type="entry name" value="Integrase_catalytic"/>
</dbReference>
<dbReference type="Gene3D" id="1.10.443.10">
    <property type="entry name" value="Intergrase catalytic core"/>
    <property type="match status" value="1"/>
</dbReference>
<dbReference type="GO" id="GO:0003677">
    <property type="term" value="F:DNA binding"/>
    <property type="evidence" value="ECO:0007669"/>
    <property type="project" value="UniProtKB-KW"/>
</dbReference>
<evidence type="ECO:0000313" key="6">
    <source>
        <dbReference type="EMBL" id="RMR25498.1"/>
    </source>
</evidence>
<dbReference type="AlphaFoldDB" id="A0A3M4TEE2"/>
<dbReference type="GO" id="GO:0015074">
    <property type="term" value="P:DNA integration"/>
    <property type="evidence" value="ECO:0007669"/>
    <property type="project" value="UniProtKB-KW"/>
</dbReference>
<gene>
    <name evidence="6" type="ORF">ALP90_101290</name>
</gene>
<evidence type="ECO:0000259" key="5">
    <source>
        <dbReference type="PROSITE" id="PS51898"/>
    </source>
</evidence>
<keyword evidence="2" id="KW-0229">DNA integration</keyword>
<dbReference type="Pfam" id="PF00589">
    <property type="entry name" value="Phage_integrase"/>
    <property type="match status" value="1"/>
</dbReference>
<dbReference type="PANTHER" id="PTHR30349">
    <property type="entry name" value="PHAGE INTEGRASE-RELATED"/>
    <property type="match status" value="1"/>
</dbReference>
<dbReference type="InterPro" id="IPR050090">
    <property type="entry name" value="Tyrosine_recombinase_XerCD"/>
</dbReference>
<evidence type="ECO:0000256" key="2">
    <source>
        <dbReference type="ARBA" id="ARBA00022908"/>
    </source>
</evidence>
<dbReference type="InterPro" id="IPR011010">
    <property type="entry name" value="DNA_brk_join_enz"/>
</dbReference>
<evidence type="ECO:0000256" key="3">
    <source>
        <dbReference type="ARBA" id="ARBA00023125"/>
    </source>
</evidence>
<proteinExistence type="inferred from homology"/>
<dbReference type="PROSITE" id="PS51898">
    <property type="entry name" value="TYR_RECOMBINASE"/>
    <property type="match status" value="1"/>
</dbReference>
<dbReference type="Proteomes" id="UP000271097">
    <property type="component" value="Unassembled WGS sequence"/>
</dbReference>
<comment type="caution">
    <text evidence="6">The sequence shown here is derived from an EMBL/GenBank/DDBJ whole genome shotgun (WGS) entry which is preliminary data.</text>
</comment>
<keyword evidence="3" id="KW-0238">DNA-binding</keyword>
<feature type="domain" description="Tyr recombinase" evidence="5">
    <location>
        <begin position="199"/>
        <end position="418"/>
    </location>
</feature>
<comment type="similarity">
    <text evidence="1">Belongs to the 'phage' integrase family.</text>
</comment>
<accession>A0A3M4TEE2</accession>
<evidence type="ECO:0000256" key="4">
    <source>
        <dbReference type="ARBA" id="ARBA00023172"/>
    </source>
</evidence>
<dbReference type="PANTHER" id="PTHR30349:SF41">
    <property type="entry name" value="INTEGRASE_RECOMBINASE PROTEIN MJ0367-RELATED"/>
    <property type="match status" value="1"/>
</dbReference>
<protein>
    <submittedName>
        <fullName evidence="6">Site-specific recombinase, phage integrase family</fullName>
    </submittedName>
</protein>
<evidence type="ECO:0000256" key="1">
    <source>
        <dbReference type="ARBA" id="ARBA00008857"/>
    </source>
</evidence>
<dbReference type="GO" id="GO:0006310">
    <property type="term" value="P:DNA recombination"/>
    <property type="evidence" value="ECO:0007669"/>
    <property type="project" value="UniProtKB-KW"/>
</dbReference>
<sequence length="478" mass="54737">MMDVLNSRRLYSLLGEFKMFRSFSIDQVTTVDASNMPFMIWPNGSPCIIGNLYIQSLLHRPGRSNGLSRKGGKGGKGGTMAGYAANVGQLLRRCYRDHIDPIHLTDGKFTDYIDELREEPSSSNPAQPKKTENAVIDTGKRWLDFLGFVGRFYGNPGFVSLQGAIRAREETYYIKTRSGKPIARTYMWHHSFGRYHRGHTRDPITDEQIKLLKATIRVQKASAFVKVRRANILDMLAGTGARRTEIALLRVEDVRAALAMEEPMLRLTTLKREDKAQRVIPILLSTLVKLNRYIEGERRKLMREVYKDGEDHGFVFVSSTTGRPLSSDSISNEVRDLRKAAGIECQICPHMFRHAFITKLFVRFVTRHKINNADEFRQALLDTSTFLAEVVSWTGHIDPISLERYIHLAFRDVTSYSETLTSVHMVMAMDQYFIEEEELEARLEEGMPIAEYRQAKKALRELSKKEMEIAKRRESSLS</sequence>
<name>A0A3M4TEE2_PSEA0</name>
<keyword evidence="4" id="KW-0233">DNA recombination</keyword>
<evidence type="ECO:0000313" key="7">
    <source>
        <dbReference type="Proteomes" id="UP000271097"/>
    </source>
</evidence>
<dbReference type="InterPro" id="IPR013762">
    <property type="entry name" value="Integrase-like_cat_sf"/>
</dbReference>
<dbReference type="RefSeq" id="WP_233593884.1">
    <property type="nucleotide sequence ID" value="NZ_RBRS01000018.1"/>
</dbReference>